<reference evidence="3" key="1">
    <citation type="submission" date="2017-08" db="EMBL/GenBank/DDBJ databases">
        <authorList>
            <person name="Cuomo C."/>
            <person name="Billmyre B."/>
            <person name="Heitman J."/>
        </authorList>
    </citation>
    <scope>NUCLEOTIDE SEQUENCE</scope>
    <source>
        <strain evidence="3">CBS 12478</strain>
    </source>
</reference>
<organism evidence="3 4">
    <name type="scientific">Kwoniella shandongensis</name>
    <dbReference type="NCBI Taxonomy" id="1734106"/>
    <lineage>
        <taxon>Eukaryota</taxon>
        <taxon>Fungi</taxon>
        <taxon>Dikarya</taxon>
        <taxon>Basidiomycota</taxon>
        <taxon>Agaricomycotina</taxon>
        <taxon>Tremellomycetes</taxon>
        <taxon>Tremellales</taxon>
        <taxon>Cryptococcaceae</taxon>
        <taxon>Kwoniella</taxon>
    </lineage>
</organism>
<dbReference type="GO" id="GO:0005739">
    <property type="term" value="C:mitochondrion"/>
    <property type="evidence" value="ECO:0007669"/>
    <property type="project" value="TreeGrafter"/>
</dbReference>
<feature type="compositionally biased region" description="Low complexity" evidence="1">
    <location>
        <begin position="72"/>
        <end position="90"/>
    </location>
</feature>
<protein>
    <submittedName>
        <fullName evidence="3">Uncharacterized protein</fullName>
    </submittedName>
</protein>
<feature type="region of interest" description="Disordered" evidence="1">
    <location>
        <begin position="255"/>
        <end position="279"/>
    </location>
</feature>
<keyword evidence="2" id="KW-0812">Transmembrane</keyword>
<keyword evidence="2" id="KW-0472">Membrane</keyword>
<dbReference type="Proteomes" id="UP000322225">
    <property type="component" value="Chromosome 12"/>
</dbReference>
<keyword evidence="2" id="KW-1133">Transmembrane helix</keyword>
<evidence type="ECO:0000256" key="2">
    <source>
        <dbReference type="SAM" id="Phobius"/>
    </source>
</evidence>
<dbReference type="PANTHER" id="PTHR28002">
    <property type="entry name" value="MIOREX COMPLEX COMPONENT 11"/>
    <property type="match status" value="1"/>
</dbReference>
<feature type="compositionally biased region" description="Low complexity" evidence="1">
    <location>
        <begin position="41"/>
        <end position="64"/>
    </location>
</feature>
<feature type="transmembrane region" description="Helical" evidence="2">
    <location>
        <begin position="124"/>
        <end position="150"/>
    </location>
</feature>
<evidence type="ECO:0000313" key="4">
    <source>
        <dbReference type="Proteomes" id="UP000322225"/>
    </source>
</evidence>
<name>A0A5M6C1G1_9TREE</name>
<feature type="region of interest" description="Disordered" evidence="1">
    <location>
        <begin position="35"/>
        <end position="90"/>
    </location>
</feature>
<dbReference type="OrthoDB" id="5580261at2759"/>
<keyword evidence="4" id="KW-1185">Reference proteome</keyword>
<proteinExistence type="predicted"/>
<accession>A0A5M6C1G1</accession>
<dbReference type="RefSeq" id="XP_031861771.1">
    <property type="nucleotide sequence ID" value="XM_032003773.1"/>
</dbReference>
<dbReference type="InterPro" id="IPR018811">
    <property type="entry name" value="MRX11"/>
</dbReference>
<evidence type="ECO:0000256" key="1">
    <source>
        <dbReference type="SAM" id="MobiDB-lite"/>
    </source>
</evidence>
<dbReference type="AlphaFoldDB" id="A0A5M6C1G1"/>
<feature type="region of interest" description="Disordered" evidence="1">
    <location>
        <begin position="154"/>
        <end position="175"/>
    </location>
</feature>
<dbReference type="EMBL" id="CP144062">
    <property type="protein sequence ID" value="WWD21929.1"/>
    <property type="molecule type" value="Genomic_DNA"/>
</dbReference>
<reference evidence="3" key="2">
    <citation type="submission" date="2024-01" db="EMBL/GenBank/DDBJ databases">
        <title>Comparative genomics of Cryptococcus and Kwoniella reveals pathogenesis evolution and contrasting modes of karyotype evolution via chromosome fusion or intercentromeric recombination.</title>
        <authorList>
            <person name="Coelho M.A."/>
            <person name="David-Palma M."/>
            <person name="Shea T."/>
            <person name="Bowers K."/>
            <person name="McGinley-Smith S."/>
            <person name="Mohammad A.W."/>
            <person name="Gnirke A."/>
            <person name="Yurkov A.M."/>
            <person name="Nowrousian M."/>
            <person name="Sun S."/>
            <person name="Cuomo C.A."/>
            <person name="Heitman J."/>
        </authorList>
    </citation>
    <scope>NUCLEOTIDE SEQUENCE</scope>
    <source>
        <strain evidence="3">CBS 12478</strain>
    </source>
</reference>
<sequence length="332" mass="35032">MRVSIASVLKRRSQAITFPSSTTLPSVRVSPSTYQPYRQFSTRQSSSSSSPSSSSSAIRSSSTPSPAPELNSTPTSSTTPSSPESSMSKSTLVTRYAPALTSLSQRTGVPLPSLMISFLTLHEITAFVPLIAVYYLFAALGLGAGLTAWIERESGEHGHGHGRTRENGGEVGERGEAEVVGGWKKVLGGWYKEGEKRVEKVGKKYGILGYDKVERTPITNTNTTTTTGAIAQEVVEESKEVAELSAVGVDITPTSSRAGVESGKGQVVPTKANGGGSTGSKAAEKVANAIAAYVVVKALLPLRIGVSIAAAPAFARYTLVPLQRLFGRWRRA</sequence>
<dbReference type="KEGG" id="ksn:43587900"/>
<dbReference type="GeneID" id="43587900"/>
<dbReference type="Pfam" id="PF10306">
    <property type="entry name" value="FLILHELTA"/>
    <property type="match status" value="1"/>
</dbReference>
<evidence type="ECO:0000313" key="3">
    <source>
        <dbReference type="EMBL" id="WWD21929.1"/>
    </source>
</evidence>
<gene>
    <name evidence="3" type="ORF">CI109_106417</name>
</gene>
<dbReference type="PANTHER" id="PTHR28002:SF1">
    <property type="entry name" value="MIOREX COMPLEX COMPONENT 11"/>
    <property type="match status" value="1"/>
</dbReference>